<comment type="cofactor">
    <cofactor evidence="14">
        <name>Mg(2+)</name>
        <dbReference type="ChEBI" id="CHEBI:18420"/>
    </cofactor>
    <text evidence="14">Binds 2 magnesium ions per subunit.</text>
</comment>
<dbReference type="InterPro" id="IPR051806">
    <property type="entry name" value="HAD-like_SPP"/>
</dbReference>
<dbReference type="GO" id="GO:0005737">
    <property type="term" value="C:cytoplasm"/>
    <property type="evidence" value="ECO:0007669"/>
    <property type="project" value="UniProtKB-SubCell"/>
</dbReference>
<feature type="site" description="Important for catalytic activity and assists the phosphoryl transfer reaction to Asp8 by balancing charge and orienting the reacting groups" evidence="15">
    <location>
        <position position="149"/>
    </location>
</feature>
<evidence type="ECO:0000256" key="5">
    <source>
        <dbReference type="ARBA" id="ARBA00022723"/>
    </source>
</evidence>
<dbReference type="EC" id="5.4.2.6" evidence="10"/>
<dbReference type="InterPro" id="IPR010976">
    <property type="entry name" value="B-phosphoglucomutase_hydrolase"/>
</dbReference>
<evidence type="ECO:0000256" key="9">
    <source>
        <dbReference type="ARBA" id="ARBA00044926"/>
    </source>
</evidence>
<feature type="binding site" evidence="14">
    <location>
        <position position="174"/>
    </location>
    <ligand>
        <name>Mg(2+)</name>
        <dbReference type="ChEBI" id="CHEBI:18420"/>
    </ligand>
</feature>
<dbReference type="GO" id="GO:0000287">
    <property type="term" value="F:magnesium ion binding"/>
    <property type="evidence" value="ECO:0007669"/>
    <property type="project" value="InterPro"/>
</dbReference>
<dbReference type="PANTHER" id="PTHR43481">
    <property type="entry name" value="FRUCTOSE-1-PHOSPHATE PHOSPHATASE"/>
    <property type="match status" value="1"/>
</dbReference>
<sequence length="221" mass="23864">MSSTIKAFIFDLDGVITDTAEYHFQAWKALGEELGISFGRDFNEQLKGVSREESLERILALGDRDLGLSEEEKAALCAKKNDHYKQLIEGISPKDILPGIEDLLKDVKAAGIPMAIGSASRNAPAIIEKLELNGYFDYIVDAGKVTKGKPDPETFTVAADHFGADYGSCVGVEDAHAGIEALKAAGMFAVGVGSEESLGKADYRVDSTEQLKFDAIVQRFV</sequence>
<protein>
    <recommendedName>
        <fullName evidence="11">Beta-phosphoglucomutase</fullName>
        <ecNumber evidence="10">5.4.2.6</ecNumber>
    </recommendedName>
</protein>
<keyword evidence="6 14" id="KW-0460">Magnesium</keyword>
<keyword evidence="7 16" id="KW-0413">Isomerase</keyword>
<keyword evidence="8" id="KW-0119">Carbohydrate metabolism</keyword>
<feature type="binding site" evidence="13">
    <location>
        <position position="149"/>
    </location>
    <ligand>
        <name>substrate</name>
    </ligand>
</feature>
<dbReference type="FunFam" id="1.10.150.240:FF:000010">
    <property type="entry name" value="Beta-phosphoglucomutase"/>
    <property type="match status" value="1"/>
</dbReference>
<dbReference type="SFLD" id="SFLDG01129">
    <property type="entry name" value="C1.5:_HAD__Beta-PGM__Phosphata"/>
    <property type="match status" value="1"/>
</dbReference>
<feature type="binding site" evidence="13">
    <location>
        <begin position="46"/>
        <end position="51"/>
    </location>
    <ligand>
        <name>substrate</name>
    </ligand>
</feature>
<comment type="similarity">
    <text evidence="2">Belongs to the HAD-like hydrolase superfamily. CbbY/CbbZ/Gph/YieH family.</text>
</comment>
<feature type="active site" description="Proton donor/acceptor" evidence="12">
    <location>
        <position position="13"/>
    </location>
</feature>
<evidence type="ECO:0000256" key="14">
    <source>
        <dbReference type="PIRSR" id="PIRSR610972-3"/>
    </source>
</evidence>
<feature type="site" description="Important for catalytic activity and assists the phosphoryl transfer reaction to Asp8 by balancing charge and orienting the reacting groups" evidence="15">
    <location>
        <position position="118"/>
    </location>
</feature>
<dbReference type="NCBIfam" id="TIGR01509">
    <property type="entry name" value="HAD-SF-IA-v3"/>
    <property type="match status" value="1"/>
</dbReference>
<dbReference type="SUPFAM" id="SSF56784">
    <property type="entry name" value="HAD-like"/>
    <property type="match status" value="1"/>
</dbReference>
<dbReference type="InterPro" id="IPR010972">
    <property type="entry name" value="Beta-PGM"/>
</dbReference>
<comment type="subcellular location">
    <subcellularLocation>
        <location evidence="1">Cytoplasm</location>
    </subcellularLocation>
</comment>
<evidence type="ECO:0000256" key="1">
    <source>
        <dbReference type="ARBA" id="ARBA00004496"/>
    </source>
</evidence>
<dbReference type="InterPro" id="IPR006439">
    <property type="entry name" value="HAD-SF_hydro_IA"/>
</dbReference>
<feature type="binding site" evidence="13">
    <location>
        <begin position="11"/>
        <end position="13"/>
    </location>
    <ligand>
        <name>substrate</name>
    </ligand>
</feature>
<evidence type="ECO:0000256" key="2">
    <source>
        <dbReference type="ARBA" id="ARBA00006171"/>
    </source>
</evidence>
<evidence type="ECO:0000256" key="11">
    <source>
        <dbReference type="ARBA" id="ARBA00044991"/>
    </source>
</evidence>
<dbReference type="Gene3D" id="3.40.50.1000">
    <property type="entry name" value="HAD superfamily/HAD-like"/>
    <property type="match status" value="1"/>
</dbReference>
<dbReference type="RefSeq" id="WP_122899192.1">
    <property type="nucleotide sequence ID" value="NZ_RHIB01000002.1"/>
</dbReference>
<feature type="binding site" evidence="14">
    <location>
        <position position="11"/>
    </location>
    <ligand>
        <name>Mg(2+)</name>
        <dbReference type="ChEBI" id="CHEBI:18420"/>
    </ligand>
</feature>
<feature type="binding site" evidence="13">
    <location>
        <position position="27"/>
    </location>
    <ligand>
        <name>substrate</name>
    </ligand>
</feature>
<evidence type="ECO:0000313" key="17">
    <source>
        <dbReference type="Proteomes" id="UP000278746"/>
    </source>
</evidence>
<dbReference type="InterPro" id="IPR023198">
    <property type="entry name" value="PGP-like_dom2"/>
</dbReference>
<dbReference type="OrthoDB" id="9797743at2"/>
<dbReference type="NCBIfam" id="TIGR02009">
    <property type="entry name" value="PGMB-YQAB-SF"/>
    <property type="match status" value="1"/>
</dbReference>
<keyword evidence="4" id="KW-0597">Phosphoprotein</keyword>
<accession>A0A3M7TQ88</accession>
<dbReference type="AlphaFoldDB" id="A0A3M7TQ88"/>
<evidence type="ECO:0000256" key="10">
    <source>
        <dbReference type="ARBA" id="ARBA00044968"/>
    </source>
</evidence>
<dbReference type="GO" id="GO:0005975">
    <property type="term" value="P:carbohydrate metabolic process"/>
    <property type="evidence" value="ECO:0007669"/>
    <property type="project" value="InterPro"/>
</dbReference>
<dbReference type="SFLD" id="SFLDF00046">
    <property type="entry name" value="beta-phosphoglucomutase"/>
    <property type="match status" value="1"/>
</dbReference>
<dbReference type="InterPro" id="IPR036412">
    <property type="entry name" value="HAD-like_sf"/>
</dbReference>
<evidence type="ECO:0000256" key="4">
    <source>
        <dbReference type="ARBA" id="ARBA00022553"/>
    </source>
</evidence>
<feature type="active site" description="Nucleophile" evidence="12">
    <location>
        <position position="11"/>
    </location>
</feature>
<evidence type="ECO:0000256" key="12">
    <source>
        <dbReference type="PIRSR" id="PIRSR610972-1"/>
    </source>
</evidence>
<comment type="caution">
    <text evidence="16">The sequence shown here is derived from an EMBL/GenBank/DDBJ whole genome shotgun (WGS) entry which is preliminary data.</text>
</comment>
<name>A0A3M7TQ88_9BACI</name>
<dbReference type="Proteomes" id="UP000278746">
    <property type="component" value="Unassembled WGS sequence"/>
</dbReference>
<dbReference type="InterPro" id="IPR023214">
    <property type="entry name" value="HAD_sf"/>
</dbReference>
<organism evidence="16 17">
    <name type="scientific">Alteribacter keqinensis</name>
    <dbReference type="NCBI Taxonomy" id="2483800"/>
    <lineage>
        <taxon>Bacteria</taxon>
        <taxon>Bacillati</taxon>
        <taxon>Bacillota</taxon>
        <taxon>Bacilli</taxon>
        <taxon>Bacillales</taxon>
        <taxon>Bacillaceae</taxon>
        <taxon>Alteribacter</taxon>
    </lineage>
</organism>
<keyword evidence="3" id="KW-0963">Cytoplasm</keyword>
<feature type="binding site" evidence="14">
    <location>
        <position position="173"/>
    </location>
    <ligand>
        <name>Mg(2+)</name>
        <dbReference type="ChEBI" id="CHEBI:18420"/>
    </ligand>
</feature>
<evidence type="ECO:0000256" key="7">
    <source>
        <dbReference type="ARBA" id="ARBA00023235"/>
    </source>
</evidence>
<evidence type="ECO:0000256" key="13">
    <source>
        <dbReference type="PIRSR" id="PIRSR610972-2"/>
    </source>
</evidence>
<evidence type="ECO:0000256" key="8">
    <source>
        <dbReference type="ARBA" id="ARBA00023277"/>
    </source>
</evidence>
<dbReference type="CDD" id="cd02598">
    <property type="entry name" value="HAD_BPGM"/>
    <property type="match status" value="1"/>
</dbReference>
<dbReference type="SFLD" id="SFLDG01135">
    <property type="entry name" value="C1.5.6:_HAD__Beta-PGM__Phospha"/>
    <property type="match status" value="1"/>
</dbReference>
<evidence type="ECO:0000256" key="15">
    <source>
        <dbReference type="PIRSR" id="PIRSR610972-4"/>
    </source>
</evidence>
<dbReference type="SFLD" id="SFLDS00003">
    <property type="entry name" value="Haloacid_Dehalogenase"/>
    <property type="match status" value="1"/>
</dbReference>
<evidence type="ECO:0000256" key="3">
    <source>
        <dbReference type="ARBA" id="ARBA00022490"/>
    </source>
</evidence>
<evidence type="ECO:0000256" key="6">
    <source>
        <dbReference type="ARBA" id="ARBA00022842"/>
    </source>
</evidence>
<keyword evidence="5 14" id="KW-0479">Metal-binding</keyword>
<feature type="binding site" evidence="14">
    <location>
        <position position="13"/>
    </location>
    <ligand>
        <name>Mg(2+)</name>
        <dbReference type="ChEBI" id="CHEBI:18420"/>
    </ligand>
</feature>
<keyword evidence="17" id="KW-1185">Reference proteome</keyword>
<feature type="binding site" evidence="13">
    <location>
        <position position="54"/>
    </location>
    <ligand>
        <name>substrate</name>
    </ligand>
</feature>
<evidence type="ECO:0000313" key="16">
    <source>
        <dbReference type="EMBL" id="RNA67615.1"/>
    </source>
</evidence>
<comment type="catalytic activity">
    <reaction evidence="9">
        <text>beta-D-glucose 1-phosphate = beta-D-glucose 6-phosphate</text>
        <dbReference type="Rhea" id="RHEA:20113"/>
        <dbReference type="ChEBI" id="CHEBI:57684"/>
        <dbReference type="ChEBI" id="CHEBI:58247"/>
        <dbReference type="EC" id="5.4.2.6"/>
    </reaction>
</comment>
<gene>
    <name evidence="16" type="primary">pgmB</name>
    <name evidence="16" type="ORF">EBO34_12895</name>
</gene>
<dbReference type="Pfam" id="PF00702">
    <property type="entry name" value="Hydrolase"/>
    <property type="match status" value="1"/>
</dbReference>
<dbReference type="GO" id="GO:0050308">
    <property type="term" value="F:sugar-phosphatase activity"/>
    <property type="evidence" value="ECO:0007669"/>
    <property type="project" value="TreeGrafter"/>
</dbReference>
<feature type="binding site" evidence="13">
    <location>
        <position position="80"/>
    </location>
    <ligand>
        <name>substrate</name>
    </ligand>
</feature>
<dbReference type="PANTHER" id="PTHR43481:SF4">
    <property type="entry name" value="GLYCEROL-1-PHOSPHATE PHOSPHOHYDROLASE 1-RELATED"/>
    <property type="match status" value="1"/>
</dbReference>
<dbReference type="EMBL" id="RHIB01000002">
    <property type="protein sequence ID" value="RNA67615.1"/>
    <property type="molecule type" value="Genomic_DNA"/>
</dbReference>
<proteinExistence type="inferred from homology"/>
<dbReference type="NCBIfam" id="TIGR01990">
    <property type="entry name" value="bPGM"/>
    <property type="match status" value="1"/>
</dbReference>
<dbReference type="Gene3D" id="1.10.150.240">
    <property type="entry name" value="Putative phosphatase, domain 2"/>
    <property type="match status" value="1"/>
</dbReference>
<dbReference type="GO" id="GO:0008801">
    <property type="term" value="F:beta-phosphoglucomutase activity"/>
    <property type="evidence" value="ECO:0007669"/>
    <property type="project" value="UniProtKB-EC"/>
</dbReference>
<reference evidence="16 17" key="1">
    <citation type="submission" date="2018-10" db="EMBL/GenBank/DDBJ databases">
        <title>Bacillus Keqinensis sp. nov., a moderately halophilic bacterium isolated from a saline-alkaline lake.</title>
        <authorList>
            <person name="Wang H."/>
        </authorList>
    </citation>
    <scope>NUCLEOTIDE SEQUENCE [LARGE SCALE GENOMIC DNA]</scope>
    <source>
        <strain evidence="16 17">KQ-3</strain>
    </source>
</reference>
<feature type="binding site" evidence="13">
    <location>
        <begin position="118"/>
        <end position="122"/>
    </location>
    <ligand>
        <name>substrate</name>
    </ligand>
</feature>